<dbReference type="Proteomes" id="UP001165561">
    <property type="component" value="Unassembled WGS sequence"/>
</dbReference>
<feature type="transmembrane region" description="Helical" evidence="7">
    <location>
        <begin position="174"/>
        <end position="195"/>
    </location>
</feature>
<dbReference type="Gene3D" id="1.10.3720.10">
    <property type="entry name" value="MetI-like"/>
    <property type="match status" value="1"/>
</dbReference>
<evidence type="ECO:0000256" key="6">
    <source>
        <dbReference type="ARBA" id="ARBA00023136"/>
    </source>
</evidence>
<feature type="transmembrane region" description="Helical" evidence="7">
    <location>
        <begin position="237"/>
        <end position="262"/>
    </location>
</feature>
<dbReference type="EMBL" id="JARACI010001201">
    <property type="protein sequence ID" value="MDD9208223.1"/>
    <property type="molecule type" value="Genomic_DNA"/>
</dbReference>
<dbReference type="PANTHER" id="PTHR43386">
    <property type="entry name" value="OLIGOPEPTIDE TRANSPORT SYSTEM PERMEASE PROTEIN APPC"/>
    <property type="match status" value="1"/>
</dbReference>
<protein>
    <submittedName>
        <fullName evidence="10">ABC transporter permease</fullName>
    </submittedName>
</protein>
<keyword evidence="5 7" id="KW-1133">Transmembrane helix</keyword>
<dbReference type="InterPro" id="IPR000515">
    <property type="entry name" value="MetI-like"/>
</dbReference>
<evidence type="ECO:0000256" key="5">
    <source>
        <dbReference type="ARBA" id="ARBA00022989"/>
    </source>
</evidence>
<evidence type="ECO:0000256" key="2">
    <source>
        <dbReference type="ARBA" id="ARBA00022448"/>
    </source>
</evidence>
<dbReference type="InterPro" id="IPR050366">
    <property type="entry name" value="BP-dependent_transpt_permease"/>
</dbReference>
<evidence type="ECO:0000259" key="9">
    <source>
        <dbReference type="PROSITE" id="PS50928"/>
    </source>
</evidence>
<feature type="domain" description="ABC transmembrane type-1" evidence="9">
    <location>
        <begin position="109"/>
        <end position="307"/>
    </location>
</feature>
<evidence type="ECO:0000313" key="10">
    <source>
        <dbReference type="EMBL" id="MDD9208223.1"/>
    </source>
</evidence>
<comment type="similarity">
    <text evidence="7">Belongs to the binding-protein-dependent transport system permease family.</text>
</comment>
<comment type="subcellular location">
    <subcellularLocation>
        <location evidence="1 7">Cell membrane</location>
        <topology evidence="1 7">Multi-pass membrane protein</topology>
    </subcellularLocation>
</comment>
<reference evidence="10" key="1">
    <citation type="submission" date="2023-02" db="EMBL/GenBank/DDBJ databases">
        <title>Georgenia sp.10Sc9-8, isolated from a soil sample collected from the Taklamakan desert.</title>
        <authorList>
            <person name="Liu S."/>
        </authorList>
    </citation>
    <scope>NUCLEOTIDE SEQUENCE</scope>
    <source>
        <strain evidence="10">10Sc9-8</strain>
    </source>
</reference>
<keyword evidence="2 7" id="KW-0813">Transport</keyword>
<feature type="transmembrane region" description="Helical" evidence="7">
    <location>
        <begin position="285"/>
        <end position="307"/>
    </location>
</feature>
<keyword evidence="3" id="KW-1003">Cell membrane</keyword>
<evidence type="ECO:0000313" key="11">
    <source>
        <dbReference type="Proteomes" id="UP001165561"/>
    </source>
</evidence>
<proteinExistence type="inferred from homology"/>
<feature type="transmembrane region" description="Helical" evidence="7">
    <location>
        <begin position="112"/>
        <end position="137"/>
    </location>
</feature>
<accession>A0ABT5U1M4</accession>
<comment type="caution">
    <text evidence="10">The sequence shown here is derived from an EMBL/GenBank/DDBJ whole genome shotgun (WGS) entry which is preliminary data.</text>
</comment>
<evidence type="ECO:0000256" key="1">
    <source>
        <dbReference type="ARBA" id="ARBA00004651"/>
    </source>
</evidence>
<evidence type="ECO:0000256" key="4">
    <source>
        <dbReference type="ARBA" id="ARBA00022692"/>
    </source>
</evidence>
<keyword evidence="6 7" id="KW-0472">Membrane</keyword>
<dbReference type="Pfam" id="PF00528">
    <property type="entry name" value="BPD_transp_1"/>
    <property type="match status" value="1"/>
</dbReference>
<dbReference type="PROSITE" id="PS50928">
    <property type="entry name" value="ABC_TM1"/>
    <property type="match status" value="1"/>
</dbReference>
<dbReference type="CDD" id="cd06261">
    <property type="entry name" value="TM_PBP2"/>
    <property type="match status" value="1"/>
</dbReference>
<name>A0ABT5U1M4_9MICO</name>
<evidence type="ECO:0000256" key="3">
    <source>
        <dbReference type="ARBA" id="ARBA00022475"/>
    </source>
</evidence>
<evidence type="ECO:0000256" key="8">
    <source>
        <dbReference type="SAM" id="MobiDB-lite"/>
    </source>
</evidence>
<feature type="transmembrane region" description="Helical" evidence="7">
    <location>
        <begin position="144"/>
        <end position="168"/>
    </location>
</feature>
<keyword evidence="4 7" id="KW-0812">Transmembrane</keyword>
<feature type="region of interest" description="Disordered" evidence="8">
    <location>
        <begin position="1"/>
        <end position="20"/>
    </location>
</feature>
<sequence length="339" mass="36284">MSVPTDDAAPDPVVHGGAASREPRWKRLPLVWQLRRSVGLQRGMLIAGLVLCSMFVLMAVLAPIIAPFRFNQLSGPDGTFPRQAPPSPEFWWGTTVGGYDVFSRVVWGAQTALLTVILAVVASIFLGIALGLVSGYLGGWLDRVLVTIADAIYAFPSLLLAIVVSIVISGGESGFLSGILAAAISITVVFVPQYFRVVRAETVRLKAEPFVESARVLGASTPRILSRHVLRNATRSLPLIVTLNASEAILTLAGLGFLGFGINPTAASEWGYDLNRAISDVASGIWWTGIFPGAAIVLLVLGITLVGESLNDLSDPRLRIRRRPKRLPRRTPTAMKGAA</sequence>
<evidence type="ECO:0000256" key="7">
    <source>
        <dbReference type="RuleBase" id="RU363032"/>
    </source>
</evidence>
<organism evidence="10 11">
    <name type="scientific">Georgenia halotolerans</name>
    <dbReference type="NCBI Taxonomy" id="3028317"/>
    <lineage>
        <taxon>Bacteria</taxon>
        <taxon>Bacillati</taxon>
        <taxon>Actinomycetota</taxon>
        <taxon>Actinomycetes</taxon>
        <taxon>Micrococcales</taxon>
        <taxon>Bogoriellaceae</taxon>
        <taxon>Georgenia</taxon>
    </lineage>
</organism>
<keyword evidence="11" id="KW-1185">Reference proteome</keyword>
<dbReference type="InterPro" id="IPR035906">
    <property type="entry name" value="MetI-like_sf"/>
</dbReference>
<dbReference type="SUPFAM" id="SSF161098">
    <property type="entry name" value="MetI-like"/>
    <property type="match status" value="1"/>
</dbReference>
<dbReference type="PANTHER" id="PTHR43386:SF1">
    <property type="entry name" value="D,D-DIPEPTIDE TRANSPORT SYSTEM PERMEASE PROTEIN DDPC-RELATED"/>
    <property type="match status" value="1"/>
</dbReference>
<gene>
    <name evidence="10" type="ORF">PU560_17405</name>
</gene>
<feature type="transmembrane region" description="Helical" evidence="7">
    <location>
        <begin position="44"/>
        <end position="66"/>
    </location>
</feature>